<accession>A0A1I8AU31</accession>
<sequence>MITLLYLLRGHSSPSSKSALHTESASLDASEASLARHIQFAFFHRSHAKKRPVDLQGARDVRRLFSPGRLFDFRGLKVSIQSADGPFHEL</sequence>
<reference evidence="2" key="1">
    <citation type="submission" date="2016-11" db="UniProtKB">
        <authorList>
            <consortium name="WormBaseParasite"/>
        </authorList>
    </citation>
    <scope>IDENTIFICATION</scope>
</reference>
<dbReference type="WBParaSite" id="L893_g9222.t1">
    <property type="protein sequence ID" value="L893_g9222.t1"/>
    <property type="gene ID" value="L893_g9222"/>
</dbReference>
<organism evidence="1 2">
    <name type="scientific">Steinernema glaseri</name>
    <dbReference type="NCBI Taxonomy" id="37863"/>
    <lineage>
        <taxon>Eukaryota</taxon>
        <taxon>Metazoa</taxon>
        <taxon>Ecdysozoa</taxon>
        <taxon>Nematoda</taxon>
        <taxon>Chromadorea</taxon>
        <taxon>Rhabditida</taxon>
        <taxon>Tylenchina</taxon>
        <taxon>Panagrolaimomorpha</taxon>
        <taxon>Strongyloidoidea</taxon>
        <taxon>Steinernematidae</taxon>
        <taxon>Steinernema</taxon>
    </lineage>
</organism>
<evidence type="ECO:0000313" key="1">
    <source>
        <dbReference type="Proteomes" id="UP000095287"/>
    </source>
</evidence>
<name>A0A1I8AU31_9BILA</name>
<keyword evidence="1" id="KW-1185">Reference proteome</keyword>
<dbReference type="AlphaFoldDB" id="A0A1I8AU31"/>
<evidence type="ECO:0000313" key="2">
    <source>
        <dbReference type="WBParaSite" id="L893_g9222.t1"/>
    </source>
</evidence>
<dbReference type="Proteomes" id="UP000095287">
    <property type="component" value="Unplaced"/>
</dbReference>
<protein>
    <submittedName>
        <fullName evidence="2">Secreted protein</fullName>
    </submittedName>
</protein>
<proteinExistence type="predicted"/>